<comment type="caution">
    <text evidence="3">The sequence shown here is derived from an EMBL/GenBank/DDBJ whole genome shotgun (WGS) entry which is preliminary data.</text>
</comment>
<accession>A0ABR2N2U0</accession>
<keyword evidence="2" id="KW-0732">Signal</keyword>
<gene>
    <name evidence="3" type="primary">KEA4</name>
    <name evidence="3" type="ORF">KSP40_PGU014452</name>
</gene>
<feature type="region of interest" description="Disordered" evidence="1">
    <location>
        <begin position="128"/>
        <end position="184"/>
    </location>
</feature>
<protein>
    <submittedName>
        <fullName evidence="3">K(+) efflux antiporter 4</fullName>
    </submittedName>
</protein>
<evidence type="ECO:0000256" key="1">
    <source>
        <dbReference type="SAM" id="MobiDB-lite"/>
    </source>
</evidence>
<sequence>MTARFLLRPTAPSLRPANSIIFPLLLLLVLTRTSLTLADAVDATVDATERGNATEALPEAGGKDSFADIIDRALQKEFPESEQNGQETNQDGFNNSVAEKKVKLCQELELRLHLFWRFCKAFPANAAGTAGKQTASPGVCRVSSRSKEEKPQVSSVSIPSLPLLSENGFSTRRLRPPQPRQIKP</sequence>
<name>A0ABR2N2U0_9ASPA</name>
<feature type="chain" id="PRO_5045712894" evidence="2">
    <location>
        <begin position="39"/>
        <end position="184"/>
    </location>
</feature>
<evidence type="ECO:0000313" key="3">
    <source>
        <dbReference type="EMBL" id="KAK8970254.1"/>
    </source>
</evidence>
<evidence type="ECO:0000256" key="2">
    <source>
        <dbReference type="SAM" id="SignalP"/>
    </source>
</evidence>
<organism evidence="3 4">
    <name type="scientific">Platanthera guangdongensis</name>
    <dbReference type="NCBI Taxonomy" id="2320717"/>
    <lineage>
        <taxon>Eukaryota</taxon>
        <taxon>Viridiplantae</taxon>
        <taxon>Streptophyta</taxon>
        <taxon>Embryophyta</taxon>
        <taxon>Tracheophyta</taxon>
        <taxon>Spermatophyta</taxon>
        <taxon>Magnoliopsida</taxon>
        <taxon>Liliopsida</taxon>
        <taxon>Asparagales</taxon>
        <taxon>Orchidaceae</taxon>
        <taxon>Orchidoideae</taxon>
        <taxon>Orchideae</taxon>
        <taxon>Orchidinae</taxon>
        <taxon>Platanthera</taxon>
    </lineage>
</organism>
<keyword evidence="4" id="KW-1185">Reference proteome</keyword>
<evidence type="ECO:0000313" key="4">
    <source>
        <dbReference type="Proteomes" id="UP001412067"/>
    </source>
</evidence>
<dbReference type="EMBL" id="JBBWWR010000002">
    <property type="protein sequence ID" value="KAK8970254.1"/>
    <property type="molecule type" value="Genomic_DNA"/>
</dbReference>
<proteinExistence type="predicted"/>
<feature type="signal peptide" evidence="2">
    <location>
        <begin position="1"/>
        <end position="38"/>
    </location>
</feature>
<dbReference type="Proteomes" id="UP001412067">
    <property type="component" value="Unassembled WGS sequence"/>
</dbReference>
<reference evidence="3 4" key="1">
    <citation type="journal article" date="2022" name="Nat. Plants">
        <title>Genomes of leafy and leafless Platanthera orchids illuminate the evolution of mycoheterotrophy.</title>
        <authorList>
            <person name="Li M.H."/>
            <person name="Liu K.W."/>
            <person name="Li Z."/>
            <person name="Lu H.C."/>
            <person name="Ye Q.L."/>
            <person name="Zhang D."/>
            <person name="Wang J.Y."/>
            <person name="Li Y.F."/>
            <person name="Zhong Z.M."/>
            <person name="Liu X."/>
            <person name="Yu X."/>
            <person name="Liu D.K."/>
            <person name="Tu X.D."/>
            <person name="Liu B."/>
            <person name="Hao Y."/>
            <person name="Liao X.Y."/>
            <person name="Jiang Y.T."/>
            <person name="Sun W.H."/>
            <person name="Chen J."/>
            <person name="Chen Y.Q."/>
            <person name="Ai Y."/>
            <person name="Zhai J.W."/>
            <person name="Wu S.S."/>
            <person name="Zhou Z."/>
            <person name="Hsiao Y.Y."/>
            <person name="Wu W.L."/>
            <person name="Chen Y.Y."/>
            <person name="Lin Y.F."/>
            <person name="Hsu J.L."/>
            <person name="Li C.Y."/>
            <person name="Wang Z.W."/>
            <person name="Zhao X."/>
            <person name="Zhong W.Y."/>
            <person name="Ma X.K."/>
            <person name="Ma L."/>
            <person name="Huang J."/>
            <person name="Chen G.Z."/>
            <person name="Huang M.Z."/>
            <person name="Huang L."/>
            <person name="Peng D.H."/>
            <person name="Luo Y.B."/>
            <person name="Zou S.Q."/>
            <person name="Chen S.P."/>
            <person name="Lan S."/>
            <person name="Tsai W.C."/>
            <person name="Van de Peer Y."/>
            <person name="Liu Z.J."/>
        </authorList>
    </citation>
    <scope>NUCLEOTIDE SEQUENCE [LARGE SCALE GENOMIC DNA]</scope>
    <source>
        <strain evidence="3">Lor288</strain>
    </source>
</reference>
<feature type="compositionally biased region" description="Low complexity" evidence="1">
    <location>
        <begin position="153"/>
        <end position="165"/>
    </location>
</feature>